<comment type="caution">
    <text evidence="1">The sequence shown here is derived from an EMBL/GenBank/DDBJ whole genome shotgun (WGS) entry which is preliminary data.</text>
</comment>
<keyword evidence="2" id="KW-1185">Reference proteome</keyword>
<feature type="non-terminal residue" evidence="1">
    <location>
        <position position="1"/>
    </location>
</feature>
<reference evidence="1 2" key="1">
    <citation type="journal article" date="2023" name="Plants (Basel)">
        <title>Bridging the Gap: Combining Genomics and Transcriptomics Approaches to Understand Stylosanthes scabra, an Orphan Legume from the Brazilian Caatinga.</title>
        <authorList>
            <person name="Ferreira-Neto J.R.C."/>
            <person name="da Silva M.D."/>
            <person name="Binneck E."/>
            <person name="de Melo N.F."/>
            <person name="da Silva R.H."/>
            <person name="de Melo A.L.T.M."/>
            <person name="Pandolfi V."/>
            <person name="Bustamante F.O."/>
            <person name="Brasileiro-Vidal A.C."/>
            <person name="Benko-Iseppon A.M."/>
        </authorList>
    </citation>
    <scope>NUCLEOTIDE SEQUENCE [LARGE SCALE GENOMIC DNA]</scope>
    <source>
        <tissue evidence="1">Leaves</tissue>
    </source>
</reference>
<gene>
    <name evidence="1" type="ORF">PIB30_072346</name>
</gene>
<proteinExistence type="predicted"/>
<evidence type="ECO:0000313" key="1">
    <source>
        <dbReference type="EMBL" id="MED6125833.1"/>
    </source>
</evidence>
<name>A0ABU6RP03_9FABA</name>
<sequence length="58" mass="6363">QSNETNDLTEGISAKAWYSASVELRDAHPASYSSQEIRESPRLVRACPKSSPVCIGIR</sequence>
<dbReference type="Proteomes" id="UP001341840">
    <property type="component" value="Unassembled WGS sequence"/>
</dbReference>
<accession>A0ABU6RP03</accession>
<organism evidence="1 2">
    <name type="scientific">Stylosanthes scabra</name>
    <dbReference type="NCBI Taxonomy" id="79078"/>
    <lineage>
        <taxon>Eukaryota</taxon>
        <taxon>Viridiplantae</taxon>
        <taxon>Streptophyta</taxon>
        <taxon>Embryophyta</taxon>
        <taxon>Tracheophyta</taxon>
        <taxon>Spermatophyta</taxon>
        <taxon>Magnoliopsida</taxon>
        <taxon>eudicotyledons</taxon>
        <taxon>Gunneridae</taxon>
        <taxon>Pentapetalae</taxon>
        <taxon>rosids</taxon>
        <taxon>fabids</taxon>
        <taxon>Fabales</taxon>
        <taxon>Fabaceae</taxon>
        <taxon>Papilionoideae</taxon>
        <taxon>50 kb inversion clade</taxon>
        <taxon>dalbergioids sensu lato</taxon>
        <taxon>Dalbergieae</taxon>
        <taxon>Pterocarpus clade</taxon>
        <taxon>Stylosanthes</taxon>
    </lineage>
</organism>
<evidence type="ECO:0000313" key="2">
    <source>
        <dbReference type="Proteomes" id="UP001341840"/>
    </source>
</evidence>
<protein>
    <submittedName>
        <fullName evidence="1">Uncharacterized protein</fullName>
    </submittedName>
</protein>
<dbReference type="EMBL" id="JASCZI010031063">
    <property type="protein sequence ID" value="MED6125833.1"/>
    <property type="molecule type" value="Genomic_DNA"/>
</dbReference>